<keyword evidence="8 9" id="KW-0472">Membrane</keyword>
<dbReference type="PRINTS" id="PR00175">
    <property type="entry name" value="NAALASMPORT"/>
</dbReference>
<evidence type="ECO:0000313" key="10">
    <source>
        <dbReference type="EMBL" id="OEF99203.1"/>
    </source>
</evidence>
<organism evidence="10 11">
    <name type="scientific">Vulcanibacillus modesticaldus</name>
    <dbReference type="NCBI Taxonomy" id="337097"/>
    <lineage>
        <taxon>Bacteria</taxon>
        <taxon>Bacillati</taxon>
        <taxon>Bacillota</taxon>
        <taxon>Bacilli</taxon>
        <taxon>Bacillales</taxon>
        <taxon>Bacillaceae</taxon>
        <taxon>Vulcanibacillus</taxon>
    </lineage>
</organism>
<evidence type="ECO:0000256" key="5">
    <source>
        <dbReference type="ARBA" id="ARBA00022692"/>
    </source>
</evidence>
<evidence type="ECO:0000256" key="4">
    <source>
        <dbReference type="ARBA" id="ARBA00022475"/>
    </source>
</evidence>
<evidence type="ECO:0000256" key="8">
    <source>
        <dbReference type="ARBA" id="ARBA00023136"/>
    </source>
</evidence>
<keyword evidence="7 9" id="KW-1133">Transmembrane helix</keyword>
<dbReference type="PANTHER" id="PTHR30330">
    <property type="entry name" value="AGSS FAMILY TRANSPORTER, SODIUM-ALANINE"/>
    <property type="match status" value="1"/>
</dbReference>
<keyword evidence="11" id="KW-1185">Reference proteome</keyword>
<feature type="transmembrane region" description="Helical" evidence="9">
    <location>
        <begin position="383"/>
        <end position="405"/>
    </location>
</feature>
<dbReference type="InterPro" id="IPR001463">
    <property type="entry name" value="Na/Ala_symport"/>
</dbReference>
<proteinExistence type="inferred from homology"/>
<dbReference type="PROSITE" id="PS00873">
    <property type="entry name" value="NA_ALANINE_SYMP"/>
    <property type="match status" value="1"/>
</dbReference>
<keyword evidence="3 9" id="KW-0813">Transport</keyword>
<dbReference type="FunFam" id="1.20.1740.10:FF:000004">
    <property type="entry name" value="Sodium:alanine symporter family protein"/>
    <property type="match status" value="1"/>
</dbReference>
<evidence type="ECO:0000256" key="9">
    <source>
        <dbReference type="RuleBase" id="RU363064"/>
    </source>
</evidence>
<name>A0A1D2YU70_9BACI</name>
<dbReference type="PANTHER" id="PTHR30330:SF3">
    <property type="entry name" value="TRANSCRIPTIONAL REGULATOR, LRP FAMILY"/>
    <property type="match status" value="1"/>
</dbReference>
<dbReference type="GO" id="GO:0005886">
    <property type="term" value="C:plasma membrane"/>
    <property type="evidence" value="ECO:0007669"/>
    <property type="project" value="UniProtKB-SubCell"/>
</dbReference>
<feature type="transmembrane region" description="Helical" evidence="9">
    <location>
        <begin position="20"/>
        <end position="45"/>
    </location>
</feature>
<comment type="caution">
    <text evidence="10">The sequence shown here is derived from an EMBL/GenBank/DDBJ whole genome shotgun (WGS) entry which is preliminary data.</text>
</comment>
<evidence type="ECO:0000256" key="7">
    <source>
        <dbReference type="ARBA" id="ARBA00022989"/>
    </source>
</evidence>
<dbReference type="OrthoDB" id="9804874at2"/>
<comment type="similarity">
    <text evidence="2 9">Belongs to the alanine or glycine:cation symporter (AGCS) (TC 2.A.25) family.</text>
</comment>
<evidence type="ECO:0000256" key="3">
    <source>
        <dbReference type="ARBA" id="ARBA00022448"/>
    </source>
</evidence>
<sequence length="455" mass="47779">MELFSELLSKISGFVWGPPLLILIVGTGLFLTLRISFLQFSHLGYALKLSFSKSQDTKSEGDISHFAALMTALAATIGTGNIVGVATAVVLGGPGAVFWMWITALVGMATKYAEGVLAVKYRVVDENGEMAGGPMYFIEKGLGWKWLAVLFAIFASVAAFGIGNMVQSNAVAGNIAASVGINPWITGVILALLTALVIIGGIKSIGRVTSFLVPFMALFYVLGGLIIIILNITEVPAAIGHIFSDAFTGSAMAGGAIGTVIRWGVARGVFSNEAGLGSAPIAAAAAKTDVPGRQALVSMTGTFLDTIVVASFTGIVITMSGLYDVAGVDEASLTANAFDMFLPGVGKWIVTIGLIFFAYSTILGWSYYGEKSFEYLFGAKSVLFYRIAFSISVLIGAGLTLNLVWDIADVMNGMMAIPNLIGLIALSGVVVAETKVIKEKIAQEKLESKEVSQNM</sequence>
<dbReference type="GO" id="GO:0005283">
    <property type="term" value="F:amino acid:sodium symporter activity"/>
    <property type="evidence" value="ECO:0007669"/>
    <property type="project" value="InterPro"/>
</dbReference>
<evidence type="ECO:0000256" key="1">
    <source>
        <dbReference type="ARBA" id="ARBA00004651"/>
    </source>
</evidence>
<evidence type="ECO:0000313" key="11">
    <source>
        <dbReference type="Proteomes" id="UP000243739"/>
    </source>
</evidence>
<dbReference type="EMBL" id="MIJF01000029">
    <property type="protein sequence ID" value="OEF99203.1"/>
    <property type="molecule type" value="Genomic_DNA"/>
</dbReference>
<feature type="transmembrane region" description="Helical" evidence="9">
    <location>
        <begin position="411"/>
        <end position="432"/>
    </location>
</feature>
<dbReference type="AlphaFoldDB" id="A0A1D2YU70"/>
<keyword evidence="6 9" id="KW-0769">Symport</keyword>
<dbReference type="NCBIfam" id="TIGR00835">
    <property type="entry name" value="agcS"/>
    <property type="match status" value="1"/>
</dbReference>
<reference evidence="10 11" key="1">
    <citation type="submission" date="2016-09" db="EMBL/GenBank/DDBJ databases">
        <title>Draft genome sequence for the type strain of Vulcanibacillus modesticaldus BR, a strictly anaerobic, moderately thermophilic, and nitrate-reducing bacterium from deep sea-hydrothermal vents of the Mid-Atlantic Ridge.</title>
        <authorList>
            <person name="Abin C.A."/>
            <person name="Hollibaugh J.T."/>
        </authorList>
    </citation>
    <scope>NUCLEOTIDE SEQUENCE [LARGE SCALE GENOMIC DNA]</scope>
    <source>
        <strain evidence="10 11">BR</strain>
    </source>
</reference>
<gene>
    <name evidence="10" type="ORF">BHF71_09650</name>
</gene>
<dbReference type="Gene3D" id="1.20.1740.10">
    <property type="entry name" value="Amino acid/polyamine transporter I"/>
    <property type="match status" value="1"/>
</dbReference>
<feature type="transmembrane region" description="Helical" evidence="9">
    <location>
        <begin position="303"/>
        <end position="323"/>
    </location>
</feature>
<feature type="transmembrane region" description="Helical" evidence="9">
    <location>
        <begin position="211"/>
        <end position="232"/>
    </location>
</feature>
<comment type="subcellular location">
    <subcellularLocation>
        <location evidence="1 9">Cell membrane</location>
        <topology evidence="1 9">Multi-pass membrane protein</topology>
    </subcellularLocation>
</comment>
<keyword evidence="4 9" id="KW-1003">Cell membrane</keyword>
<dbReference type="RefSeq" id="WP_069656927.1">
    <property type="nucleotide sequence ID" value="NZ_MIJF01000029.1"/>
</dbReference>
<feature type="transmembrane region" description="Helical" evidence="9">
    <location>
        <begin position="348"/>
        <end position="368"/>
    </location>
</feature>
<evidence type="ECO:0000256" key="2">
    <source>
        <dbReference type="ARBA" id="ARBA00009261"/>
    </source>
</evidence>
<dbReference type="STRING" id="337097.BHF71_09650"/>
<dbReference type="Pfam" id="PF01235">
    <property type="entry name" value="Na_Ala_symp"/>
    <property type="match status" value="1"/>
</dbReference>
<evidence type="ECO:0000256" key="6">
    <source>
        <dbReference type="ARBA" id="ARBA00022847"/>
    </source>
</evidence>
<accession>A0A1D2YU70</accession>
<protein>
    <submittedName>
        <fullName evidence="10">Transporter</fullName>
    </submittedName>
</protein>
<dbReference type="Proteomes" id="UP000243739">
    <property type="component" value="Unassembled WGS sequence"/>
</dbReference>
<feature type="transmembrane region" description="Helical" evidence="9">
    <location>
        <begin position="142"/>
        <end position="163"/>
    </location>
</feature>
<feature type="transmembrane region" description="Helical" evidence="9">
    <location>
        <begin position="66"/>
        <end position="92"/>
    </location>
</feature>
<keyword evidence="5 9" id="KW-0812">Transmembrane</keyword>
<feature type="transmembrane region" description="Helical" evidence="9">
    <location>
        <begin position="175"/>
        <end position="199"/>
    </location>
</feature>